<evidence type="ECO:0000313" key="3">
    <source>
        <dbReference type="Proteomes" id="UP000070633"/>
    </source>
</evidence>
<keyword evidence="1" id="KW-0472">Membrane</keyword>
<keyword evidence="1" id="KW-0812">Transmembrane</keyword>
<proteinExistence type="predicted"/>
<feature type="transmembrane region" description="Helical" evidence="1">
    <location>
        <begin position="12"/>
        <end position="34"/>
    </location>
</feature>
<sequence>MVRLGKSGVSDVVVIAFMFILLVLSIPFLFGYTSRGLDSAAERRAELKLNHLQRTLEEAEVRPGISALEAAAEQLVVKNPTVEENYLRDWMENNLDFLRPTGYEAKLSLSINDKSWKMTLPDNVTTSEDFLLNSTLAITQTSGEVKVVNVRLGIFEISE</sequence>
<protein>
    <submittedName>
        <fullName evidence="2">Uncharacterized protein</fullName>
    </submittedName>
</protein>
<reference evidence="2 3" key="1">
    <citation type="journal article" date="2016" name="Sci. Rep.">
        <title>Metabolic traits of an uncultured archaeal lineage -MSBL1- from brine pools of the Red Sea.</title>
        <authorList>
            <person name="Mwirichia R."/>
            <person name="Alam I."/>
            <person name="Rashid M."/>
            <person name="Vinu M."/>
            <person name="Ba-Alawi W."/>
            <person name="Anthony Kamau A."/>
            <person name="Kamanda Ngugi D."/>
            <person name="Goker M."/>
            <person name="Klenk H.P."/>
            <person name="Bajic V."/>
            <person name="Stingl U."/>
        </authorList>
    </citation>
    <scope>NUCLEOTIDE SEQUENCE [LARGE SCALE GENOMIC DNA]</scope>
    <source>
        <strain evidence="2">SCGC-AAA382M17</strain>
    </source>
</reference>
<gene>
    <name evidence="2" type="ORF">AKJ55_00315</name>
</gene>
<name>A0ABR5TMU3_9EURY</name>
<keyword evidence="3" id="KW-1185">Reference proteome</keyword>
<evidence type="ECO:0000313" key="2">
    <source>
        <dbReference type="EMBL" id="KXB08876.1"/>
    </source>
</evidence>
<dbReference type="Proteomes" id="UP000070633">
    <property type="component" value="Unassembled WGS sequence"/>
</dbReference>
<comment type="caution">
    <text evidence="2">The sequence shown here is derived from an EMBL/GenBank/DDBJ whole genome shotgun (WGS) entry which is preliminary data.</text>
</comment>
<keyword evidence="1" id="KW-1133">Transmembrane helix</keyword>
<evidence type="ECO:0000256" key="1">
    <source>
        <dbReference type="SAM" id="Phobius"/>
    </source>
</evidence>
<accession>A0ABR5TMU3</accession>
<organism evidence="2 3">
    <name type="scientific">candidate division MSBL1 archaeon SCGC-AAA382M17</name>
    <dbReference type="NCBI Taxonomy" id="1698284"/>
    <lineage>
        <taxon>Archaea</taxon>
        <taxon>Methanobacteriati</taxon>
        <taxon>Methanobacteriota</taxon>
        <taxon>candidate division MSBL1</taxon>
    </lineage>
</organism>
<dbReference type="EMBL" id="LHYI01000004">
    <property type="protein sequence ID" value="KXB08876.1"/>
    <property type="molecule type" value="Genomic_DNA"/>
</dbReference>